<organism evidence="1 2">
    <name type="scientific">Cylindrotheca closterium</name>
    <dbReference type="NCBI Taxonomy" id="2856"/>
    <lineage>
        <taxon>Eukaryota</taxon>
        <taxon>Sar</taxon>
        <taxon>Stramenopiles</taxon>
        <taxon>Ochrophyta</taxon>
        <taxon>Bacillariophyta</taxon>
        <taxon>Bacillariophyceae</taxon>
        <taxon>Bacillariophycidae</taxon>
        <taxon>Bacillariales</taxon>
        <taxon>Bacillariaceae</taxon>
        <taxon>Cylindrotheca</taxon>
    </lineage>
</organism>
<proteinExistence type="predicted"/>
<evidence type="ECO:0000313" key="1">
    <source>
        <dbReference type="EMBL" id="CAJ1945807.1"/>
    </source>
</evidence>
<keyword evidence="2" id="KW-1185">Reference proteome</keyword>
<comment type="caution">
    <text evidence="1">The sequence shown here is derived from an EMBL/GenBank/DDBJ whole genome shotgun (WGS) entry which is preliminary data.</text>
</comment>
<evidence type="ECO:0000313" key="2">
    <source>
        <dbReference type="Proteomes" id="UP001295423"/>
    </source>
</evidence>
<reference evidence="1" key="1">
    <citation type="submission" date="2023-08" db="EMBL/GenBank/DDBJ databases">
        <authorList>
            <person name="Audoor S."/>
            <person name="Bilcke G."/>
        </authorList>
    </citation>
    <scope>NUCLEOTIDE SEQUENCE</scope>
</reference>
<accession>A0AAD2FMH1</accession>
<sequence length="168" mass="19348">MNLKELDGYEAIWKKVTQDGLTFDKDGEMDEATKACFLDALKPLMASFEPKSFEVSLEFLMRNHVLMRKHIHYEDVVGKMFLQQFIYNVFSALLLSACSKAGDYKADQMVRPSLPCLFRETPDENVWRYGDFQAKPDAVSSMDSGCDPFAMMELRTLYTRRNATIVDE</sequence>
<protein>
    <submittedName>
        <fullName evidence="1">Uncharacterized protein</fullName>
    </submittedName>
</protein>
<dbReference type="EMBL" id="CAKOGP040001525">
    <property type="protein sequence ID" value="CAJ1945807.1"/>
    <property type="molecule type" value="Genomic_DNA"/>
</dbReference>
<feature type="non-terminal residue" evidence="1">
    <location>
        <position position="168"/>
    </location>
</feature>
<name>A0AAD2FMH1_9STRA</name>
<dbReference type="AlphaFoldDB" id="A0AAD2FMH1"/>
<dbReference type="Proteomes" id="UP001295423">
    <property type="component" value="Unassembled WGS sequence"/>
</dbReference>
<gene>
    <name evidence="1" type="ORF">CYCCA115_LOCUS9950</name>
</gene>